<dbReference type="EMBL" id="BAABLD010000017">
    <property type="protein sequence ID" value="GAA5171648.1"/>
    <property type="molecule type" value="Genomic_DNA"/>
</dbReference>
<accession>A0ABP9R695</accession>
<dbReference type="Pfam" id="PF12146">
    <property type="entry name" value="Hydrolase_4"/>
    <property type="match status" value="1"/>
</dbReference>
<feature type="domain" description="Serine aminopeptidase S33" evidence="1">
    <location>
        <begin position="69"/>
        <end position="177"/>
    </location>
</feature>
<dbReference type="SUPFAM" id="SSF53474">
    <property type="entry name" value="alpha/beta-Hydrolases"/>
    <property type="match status" value="1"/>
</dbReference>
<dbReference type="InterPro" id="IPR029058">
    <property type="entry name" value="AB_hydrolase_fold"/>
</dbReference>
<dbReference type="GO" id="GO:0016787">
    <property type="term" value="F:hydrolase activity"/>
    <property type="evidence" value="ECO:0007669"/>
    <property type="project" value="UniProtKB-KW"/>
</dbReference>
<evidence type="ECO:0000313" key="3">
    <source>
        <dbReference type="Proteomes" id="UP001500547"/>
    </source>
</evidence>
<reference evidence="3" key="1">
    <citation type="journal article" date="2019" name="Int. J. Syst. Evol. Microbiol.">
        <title>The Global Catalogue of Microorganisms (GCM) 10K type strain sequencing project: providing services to taxonomists for standard genome sequencing and annotation.</title>
        <authorList>
            <consortium name="The Broad Institute Genomics Platform"/>
            <consortium name="The Broad Institute Genome Sequencing Center for Infectious Disease"/>
            <person name="Wu L."/>
            <person name="Ma J."/>
        </authorList>
    </citation>
    <scope>NUCLEOTIDE SEQUENCE [LARGE SCALE GENOMIC DNA]</scope>
    <source>
        <strain evidence="3">JCM 18715</strain>
    </source>
</reference>
<dbReference type="PANTHER" id="PTHR12277:SF81">
    <property type="entry name" value="PROTEIN ABHD13"/>
    <property type="match status" value="1"/>
</dbReference>
<proteinExistence type="predicted"/>
<comment type="caution">
    <text evidence="2">The sequence shown here is derived from an EMBL/GenBank/DDBJ whole genome shotgun (WGS) entry which is preliminary data.</text>
</comment>
<keyword evidence="2" id="KW-0378">Hydrolase</keyword>
<evidence type="ECO:0000259" key="1">
    <source>
        <dbReference type="Pfam" id="PF12146"/>
    </source>
</evidence>
<dbReference type="Proteomes" id="UP001500547">
    <property type="component" value="Unassembled WGS sequence"/>
</dbReference>
<name>A0ABP9R695_9RHOO</name>
<dbReference type="RefSeq" id="WP_345534557.1">
    <property type="nucleotide sequence ID" value="NZ_BAABLD010000017.1"/>
</dbReference>
<organism evidence="2 3">
    <name type="scientific">Viridibacterium curvum</name>
    <dbReference type="NCBI Taxonomy" id="1101404"/>
    <lineage>
        <taxon>Bacteria</taxon>
        <taxon>Pseudomonadati</taxon>
        <taxon>Pseudomonadota</taxon>
        <taxon>Betaproteobacteria</taxon>
        <taxon>Rhodocyclales</taxon>
        <taxon>Rhodocyclaceae</taxon>
        <taxon>Viridibacterium</taxon>
    </lineage>
</organism>
<sequence>MLRTALWILLAAFVCYAALVATIIWRQEKLLFYPTPLPADFEFNKPGVVERKVEVPGATLSALHFRQPDAKGLIFFLHGNAGNLDIWLPSTEFYRRAGYDLFMLDYRGFGKSTGKIESEAQLHADVMAAWRSVAGEYKGRPIVVYGRSLGTGLATRLASQLAPGEFADLILVSPYSSFVQLGRDHFPWIPSFLSRYPMRSDEWLAKAKAPVMLIHGALDTLVTPAHTQALKAIRPDANVLILPRAGHNDVHEFSTYTDALSARLAGLASPSVAP</sequence>
<dbReference type="InterPro" id="IPR022742">
    <property type="entry name" value="Hydrolase_4"/>
</dbReference>
<protein>
    <submittedName>
        <fullName evidence="2">Alpha/beta fold hydrolase</fullName>
    </submittedName>
</protein>
<dbReference type="PANTHER" id="PTHR12277">
    <property type="entry name" value="ALPHA/BETA HYDROLASE DOMAIN-CONTAINING PROTEIN"/>
    <property type="match status" value="1"/>
</dbReference>
<keyword evidence="3" id="KW-1185">Reference proteome</keyword>
<evidence type="ECO:0000313" key="2">
    <source>
        <dbReference type="EMBL" id="GAA5171648.1"/>
    </source>
</evidence>
<dbReference type="Gene3D" id="3.40.50.1820">
    <property type="entry name" value="alpha/beta hydrolase"/>
    <property type="match status" value="2"/>
</dbReference>
<gene>
    <name evidence="2" type="ORF">GCM10025770_36610</name>
</gene>